<dbReference type="InterPro" id="IPR004143">
    <property type="entry name" value="BPL_LPL_catalytic"/>
</dbReference>
<dbReference type="SUPFAM" id="SSF55681">
    <property type="entry name" value="Class II aaRS and biotin synthetases"/>
    <property type="match status" value="1"/>
</dbReference>
<keyword evidence="1 3" id="KW-0808">Transferase</keyword>
<comment type="miscellaneous">
    <text evidence="3">The reaction proceeds via a thioester-linked acyl-enzyme intermediate.</text>
</comment>
<evidence type="ECO:0000256" key="3">
    <source>
        <dbReference type="HAMAP-Rule" id="MF_02119"/>
    </source>
</evidence>
<dbReference type="InterPro" id="IPR024897">
    <property type="entry name" value="LipL"/>
</dbReference>
<evidence type="ECO:0000256" key="2">
    <source>
        <dbReference type="ARBA" id="ARBA00023315"/>
    </source>
</evidence>
<name>A0A2U1JSS4_9BACI</name>
<reference evidence="5 6" key="1">
    <citation type="submission" date="2018-04" db="EMBL/GenBank/DDBJ databases">
        <title>Camelliibacillus theae gen. nov., sp. nov., isolated from Pu'er tea.</title>
        <authorList>
            <person name="Niu L."/>
        </authorList>
    </citation>
    <scope>NUCLEOTIDE SEQUENCE [LARGE SCALE GENOMIC DNA]</scope>
    <source>
        <strain evidence="5 6">T8</strain>
    </source>
</reference>
<dbReference type="GO" id="GO:0009249">
    <property type="term" value="P:protein lipoylation"/>
    <property type="evidence" value="ECO:0007669"/>
    <property type="project" value="UniProtKB-UniRule"/>
</dbReference>
<comment type="caution">
    <text evidence="5">The sequence shown here is derived from an EMBL/GenBank/DDBJ whole genome shotgun (WGS) entry which is preliminary data.</text>
</comment>
<dbReference type="AlphaFoldDB" id="A0A2U1JSS4"/>
<dbReference type="PANTHER" id="PTHR43679">
    <property type="entry name" value="OCTANOYLTRANSFERASE LIPM-RELATED"/>
    <property type="match status" value="1"/>
</dbReference>
<feature type="active site" description="Acyl-thioester intermediate" evidence="3">
    <location>
        <position position="148"/>
    </location>
</feature>
<feature type="domain" description="BPL/LPL catalytic" evidence="4">
    <location>
        <begin position="43"/>
        <end position="226"/>
    </location>
</feature>
<dbReference type="PANTHER" id="PTHR43679:SF2">
    <property type="entry name" value="OCTANOYL-[GCVH]:PROTEIN N-OCTANOYLTRANSFERASE"/>
    <property type="match status" value="1"/>
</dbReference>
<dbReference type="RefSeq" id="WP_116555860.1">
    <property type="nucleotide sequence ID" value="NZ_QCZG01000043.1"/>
</dbReference>
<comment type="function">
    <text evidence="3">Catalyzes the amidotransfer (transamidation) of the octanoyl moiety from octanoyl-GcvH to the lipoyl domain of the E2 subunit of lipoate-dependent enzymes.</text>
</comment>
<dbReference type="InterPro" id="IPR050664">
    <property type="entry name" value="Octanoyltrans_LipM/LipL"/>
</dbReference>
<feature type="site" description="Lowers pKa of active site Cys" evidence="3">
    <location>
        <position position="160"/>
    </location>
</feature>
<dbReference type="Proteomes" id="UP000245998">
    <property type="component" value="Unassembled WGS sequence"/>
</dbReference>
<dbReference type="InterPro" id="IPR045864">
    <property type="entry name" value="aa-tRNA-synth_II/BPL/LPL"/>
</dbReference>
<evidence type="ECO:0000256" key="1">
    <source>
        <dbReference type="ARBA" id="ARBA00022679"/>
    </source>
</evidence>
<dbReference type="Pfam" id="PF21948">
    <property type="entry name" value="LplA-B_cat"/>
    <property type="match status" value="1"/>
</dbReference>
<organism evidence="5 6">
    <name type="scientific">Pueribacillus theae</name>
    <dbReference type="NCBI Taxonomy" id="2171751"/>
    <lineage>
        <taxon>Bacteria</taxon>
        <taxon>Bacillati</taxon>
        <taxon>Bacillota</taxon>
        <taxon>Bacilli</taxon>
        <taxon>Bacillales</taxon>
        <taxon>Bacillaceae</taxon>
        <taxon>Pueribacillus</taxon>
    </lineage>
</organism>
<dbReference type="Gene3D" id="3.30.930.10">
    <property type="entry name" value="Bira Bifunctional Protein, Domain 2"/>
    <property type="match status" value="1"/>
</dbReference>
<dbReference type="GO" id="GO:0009107">
    <property type="term" value="P:lipoate biosynthetic process"/>
    <property type="evidence" value="ECO:0007669"/>
    <property type="project" value="UniProtKB-UniRule"/>
</dbReference>
<comment type="similarity">
    <text evidence="3">Belongs to the octanoyltransferase LipL family.</text>
</comment>
<dbReference type="CDD" id="cd16443">
    <property type="entry name" value="LplA"/>
    <property type="match status" value="1"/>
</dbReference>
<dbReference type="EMBL" id="QCZG01000043">
    <property type="protein sequence ID" value="PWA08019.1"/>
    <property type="molecule type" value="Genomic_DNA"/>
</dbReference>
<dbReference type="HAMAP" id="MF_02119">
    <property type="entry name" value="LipL"/>
    <property type="match status" value="1"/>
</dbReference>
<dbReference type="PROSITE" id="PS51733">
    <property type="entry name" value="BPL_LPL_CATALYTIC"/>
    <property type="match status" value="1"/>
</dbReference>
<keyword evidence="2 3" id="KW-0012">Acyltransferase</keyword>
<evidence type="ECO:0000259" key="4">
    <source>
        <dbReference type="PROSITE" id="PS51733"/>
    </source>
</evidence>
<evidence type="ECO:0000313" key="6">
    <source>
        <dbReference type="Proteomes" id="UP000245998"/>
    </source>
</evidence>
<comment type="pathway">
    <text evidence="3">Protein modification; protein lipoylation via endogenous pathway; protein N(6)-(lipoyl)lysine from octanoyl-[acyl-carrier-protein].</text>
</comment>
<sequence length="276" mass="30719">MNEDTILFQPVWRVIENSTYAPRGHALSSFAVDDVLCEAVGKGESPSVARKWIHEKTIVLGIQDGRLPFLRDGIDFLKSNGWQVIVRNSGGLAVVLDEGIFNLSLILNEKQHGLTIEKGYETMVYLLRQMLSPFGIDFETGEIVGSYCPGSYDLSIDGKKFAGISQRRIRGGATIQVYLCTSGSGAKRAELIKTFYEIAGKGAPERRPPILPETMASLRELSSKFAHCNLNERLIDVLSNHGKVMGSDLNECEASLFRKYYKNVQSRNEKALELQQ</sequence>
<dbReference type="GO" id="GO:0033819">
    <property type="term" value="F:lipoyl(octanoyl) transferase activity"/>
    <property type="evidence" value="ECO:0007669"/>
    <property type="project" value="InterPro"/>
</dbReference>
<dbReference type="EC" id="2.3.1.204" evidence="3"/>
<dbReference type="OrthoDB" id="2080934at2"/>
<accession>A0A2U1JSS4</accession>
<proteinExistence type="inferred from homology"/>
<evidence type="ECO:0000313" key="5">
    <source>
        <dbReference type="EMBL" id="PWA08019.1"/>
    </source>
</evidence>
<comment type="catalytic activity">
    <reaction evidence="3">
        <text>N(6)-octanoyl-L-lysyl-[glycine-cleavage complex H protein] + L-lysyl-[lipoyl-carrier protein] = N(6)-octanoyl-L-lysyl-[lipoyl-carrier protein] + L-lysyl-[glycine-cleavage complex H protein]</text>
        <dbReference type="Rhea" id="RHEA:20213"/>
        <dbReference type="Rhea" id="RHEA-COMP:10500"/>
        <dbReference type="Rhea" id="RHEA-COMP:10501"/>
        <dbReference type="Rhea" id="RHEA-COMP:10503"/>
        <dbReference type="Rhea" id="RHEA-COMP:10504"/>
        <dbReference type="ChEBI" id="CHEBI:29969"/>
        <dbReference type="ChEBI" id="CHEBI:78809"/>
        <dbReference type="EC" id="2.3.1.204"/>
    </reaction>
</comment>
<keyword evidence="6" id="KW-1185">Reference proteome</keyword>
<protein>
    <recommendedName>
        <fullName evidence="3">Octanoyl-[GcvH]:protein N-octanoyltransferase</fullName>
        <ecNumber evidence="3">2.3.1.204</ecNumber>
    </recommendedName>
    <alternativeName>
        <fullName evidence="3">Octanoyl-[GcvH]:E2 amidotransferase</fullName>
    </alternativeName>
</protein>
<gene>
    <name evidence="3" type="primary">lipL</name>
    <name evidence="5" type="ORF">DCC39_15755</name>
</gene>